<evidence type="ECO:0000313" key="2">
    <source>
        <dbReference type="Proteomes" id="UP001177670"/>
    </source>
</evidence>
<gene>
    <name evidence="1" type="ORF">K0M31_020430</name>
</gene>
<organism evidence="1 2">
    <name type="scientific">Melipona bicolor</name>
    <dbReference type="NCBI Taxonomy" id="60889"/>
    <lineage>
        <taxon>Eukaryota</taxon>
        <taxon>Metazoa</taxon>
        <taxon>Ecdysozoa</taxon>
        <taxon>Arthropoda</taxon>
        <taxon>Hexapoda</taxon>
        <taxon>Insecta</taxon>
        <taxon>Pterygota</taxon>
        <taxon>Neoptera</taxon>
        <taxon>Endopterygota</taxon>
        <taxon>Hymenoptera</taxon>
        <taxon>Apocrita</taxon>
        <taxon>Aculeata</taxon>
        <taxon>Apoidea</taxon>
        <taxon>Anthophila</taxon>
        <taxon>Apidae</taxon>
        <taxon>Melipona</taxon>
    </lineage>
</organism>
<reference evidence="1" key="1">
    <citation type="submission" date="2021-10" db="EMBL/GenBank/DDBJ databases">
        <title>Melipona bicolor Genome sequencing and assembly.</title>
        <authorList>
            <person name="Araujo N.S."/>
            <person name="Arias M.C."/>
        </authorList>
    </citation>
    <scope>NUCLEOTIDE SEQUENCE</scope>
    <source>
        <strain evidence="1">USP_2M_L1-L4_2017</strain>
        <tissue evidence="1">Whole body</tissue>
    </source>
</reference>
<name>A0AA40G1F9_9HYME</name>
<comment type="caution">
    <text evidence="1">The sequence shown here is derived from an EMBL/GenBank/DDBJ whole genome shotgun (WGS) entry which is preliminary data.</text>
</comment>
<dbReference type="AlphaFoldDB" id="A0AA40G1F9"/>
<keyword evidence="2" id="KW-1185">Reference proteome</keyword>
<dbReference type="EMBL" id="JAHYIQ010000009">
    <property type="protein sequence ID" value="KAK1129304.1"/>
    <property type="molecule type" value="Genomic_DNA"/>
</dbReference>
<sequence>MESKLQEKDRINQLLEERIELLKTRIVSGDNISQEGSFKCKYKRRQTWSGPALFNQHLPVFQLKSGLPTIKEVSFEKPERKSIIQSIDIMNQSKFTVIF</sequence>
<accession>A0AA40G1F9</accession>
<evidence type="ECO:0000313" key="1">
    <source>
        <dbReference type="EMBL" id="KAK1129304.1"/>
    </source>
</evidence>
<proteinExistence type="predicted"/>
<dbReference type="Proteomes" id="UP001177670">
    <property type="component" value="Unassembled WGS sequence"/>
</dbReference>
<protein>
    <submittedName>
        <fullName evidence="1">Uncharacterized protein</fullName>
    </submittedName>
</protein>